<evidence type="ECO:0000313" key="1">
    <source>
        <dbReference type="EMBL" id="CDL81029.1"/>
    </source>
</evidence>
<keyword evidence="2" id="KW-1185">Reference proteome</keyword>
<organism evidence="1 2">
    <name type="scientific">Xenorhabdus szentirmaii DSM 16338</name>
    <dbReference type="NCBI Taxonomy" id="1427518"/>
    <lineage>
        <taxon>Bacteria</taxon>
        <taxon>Pseudomonadati</taxon>
        <taxon>Pseudomonadota</taxon>
        <taxon>Gammaproteobacteria</taxon>
        <taxon>Enterobacterales</taxon>
        <taxon>Morganellaceae</taxon>
        <taxon>Xenorhabdus</taxon>
    </lineage>
</organism>
<accession>W1IRH2</accession>
<dbReference type="RefSeq" id="WP_051462267.1">
    <property type="nucleotide sequence ID" value="NZ_CAWLWS010000002.1"/>
</dbReference>
<dbReference type="OrthoDB" id="6447503at2"/>
<dbReference type="STRING" id="1427518.XSR1_100076"/>
<sequence>MTMNTATTVNESDNLSLEAMLAALDSGELSKPTVETKNNDLSGLNELEKLAAELSALDFKKDSDLLSTLSPVKVVESEPVISTPESVSLDTIDKDTDELEATMAALSETYVADKPAIEPVKLEVVTEEPVVATTLEDIETEKLAEPRKKEKRKHKISSRPHFELTDLTEEDCEKIGVSKDVLLAAVKKCPKKAQEKVLNIAQWVLRGNELSVYTQLGIECLIKKNTASSEVFRLHMMSNPTRPYPVGTAGTQAGQFMAVFPALGIADRIGKNVTLKADSPLVKLYKEQYSK</sequence>
<proteinExistence type="predicted"/>
<dbReference type="Proteomes" id="UP000019202">
    <property type="component" value="Unassembled WGS sequence"/>
</dbReference>
<dbReference type="EMBL" id="CBXF010000002">
    <property type="protein sequence ID" value="CDL81029.1"/>
    <property type="molecule type" value="Genomic_DNA"/>
</dbReference>
<evidence type="ECO:0000313" key="2">
    <source>
        <dbReference type="Proteomes" id="UP000019202"/>
    </source>
</evidence>
<reference evidence="1" key="1">
    <citation type="submission" date="2013-11" db="EMBL/GenBank/DDBJ databases">
        <title>Draft genome sequence and annotation of the entomopathogenic bacteria, Xenorhabdus cabanillasi strain JM26 and Xenorhabdus szentirmai strain DSM 16338.</title>
        <authorList>
            <person name="Gualtieri M."/>
            <person name="Ogier J.C."/>
            <person name="Pages S."/>
            <person name="Givaudan A."/>
            <person name="Gaudriault S."/>
        </authorList>
    </citation>
    <scope>NUCLEOTIDE SEQUENCE [LARGE SCALE GENOMIC DNA]</scope>
    <source>
        <strain evidence="1">DSM 16338</strain>
    </source>
</reference>
<protein>
    <submittedName>
        <fullName evidence="1">Uncharacterized protein</fullName>
    </submittedName>
</protein>
<name>W1IRH2_9GAMM</name>
<gene>
    <name evidence="1" type="ORF">XSR1_100076</name>
</gene>
<dbReference type="AlphaFoldDB" id="W1IRH2"/>
<comment type="caution">
    <text evidence="1">The sequence shown here is derived from an EMBL/GenBank/DDBJ whole genome shotgun (WGS) entry which is preliminary data.</text>
</comment>